<evidence type="ECO:0000256" key="1">
    <source>
        <dbReference type="SAM" id="Phobius"/>
    </source>
</evidence>
<keyword evidence="3" id="KW-1185">Reference proteome</keyword>
<dbReference type="AlphaFoldDB" id="A0A2P8H6T3"/>
<dbReference type="RefSeq" id="WP_281258850.1">
    <property type="nucleotide sequence ID" value="NZ_PYAT01000001.1"/>
</dbReference>
<gene>
    <name evidence="2" type="ORF">B0H99_101165</name>
</gene>
<accession>A0A2P8H6T3</accession>
<evidence type="ECO:0000313" key="3">
    <source>
        <dbReference type="Proteomes" id="UP000242682"/>
    </source>
</evidence>
<reference evidence="2 3" key="1">
    <citation type="submission" date="2018-03" db="EMBL/GenBank/DDBJ databases">
        <title>Genomic Encyclopedia of Type Strains, Phase III (KMG-III): the genomes of soil and plant-associated and newly described type strains.</title>
        <authorList>
            <person name="Whitman W."/>
        </authorList>
    </citation>
    <scope>NUCLEOTIDE SEQUENCE [LARGE SCALE GENOMIC DNA]</scope>
    <source>
        <strain evidence="2 3">CGMCC 1.12259</strain>
    </source>
</reference>
<keyword evidence="1" id="KW-0472">Membrane</keyword>
<keyword evidence="1" id="KW-1133">Transmembrane helix</keyword>
<evidence type="ECO:0000313" key="2">
    <source>
        <dbReference type="EMBL" id="PSL41919.1"/>
    </source>
</evidence>
<dbReference type="Proteomes" id="UP000242682">
    <property type="component" value="Unassembled WGS sequence"/>
</dbReference>
<comment type="caution">
    <text evidence="2">The sequence shown here is derived from an EMBL/GenBank/DDBJ whole genome shotgun (WGS) entry which is preliminary data.</text>
</comment>
<name>A0A2P8H6T3_9BACL</name>
<protein>
    <submittedName>
        <fullName evidence="2">Uncharacterized protein</fullName>
    </submittedName>
</protein>
<proteinExistence type="predicted"/>
<organism evidence="2 3">
    <name type="scientific">Planomicrobium soli</name>
    <dbReference type="NCBI Taxonomy" id="1176648"/>
    <lineage>
        <taxon>Bacteria</taxon>
        <taxon>Bacillati</taxon>
        <taxon>Bacillota</taxon>
        <taxon>Bacilli</taxon>
        <taxon>Bacillales</taxon>
        <taxon>Caryophanaceae</taxon>
        <taxon>Planomicrobium</taxon>
    </lineage>
</organism>
<sequence length="40" mass="4853">MSFYKEAKEQEELRKKKNQIRIATWIIVAIALVLVWYLTK</sequence>
<dbReference type="EMBL" id="PYAT01000001">
    <property type="protein sequence ID" value="PSL41919.1"/>
    <property type="molecule type" value="Genomic_DNA"/>
</dbReference>
<keyword evidence="1" id="KW-0812">Transmembrane</keyword>
<feature type="transmembrane region" description="Helical" evidence="1">
    <location>
        <begin position="20"/>
        <end position="39"/>
    </location>
</feature>